<evidence type="ECO:0000256" key="2">
    <source>
        <dbReference type="ARBA" id="ARBA00022714"/>
    </source>
</evidence>
<evidence type="ECO:0000259" key="8">
    <source>
        <dbReference type="PROSITE" id="PS51085"/>
    </source>
</evidence>
<dbReference type="GO" id="GO:0046872">
    <property type="term" value="F:metal ion binding"/>
    <property type="evidence" value="ECO:0007669"/>
    <property type="project" value="UniProtKB-KW"/>
</dbReference>
<keyword evidence="11" id="KW-1185">Reference proteome</keyword>
<gene>
    <name evidence="10" type="ORF">EAH76_20535</name>
</gene>
<dbReference type="Gene3D" id="2.40.30.10">
    <property type="entry name" value="Translation factors"/>
    <property type="match status" value="1"/>
</dbReference>
<comment type="caution">
    <text evidence="10">The sequence shown here is derived from an EMBL/GenBank/DDBJ whole genome shotgun (WGS) entry which is preliminary data.</text>
</comment>
<dbReference type="GO" id="GO:0016491">
    <property type="term" value="F:oxidoreductase activity"/>
    <property type="evidence" value="ECO:0007669"/>
    <property type="project" value="UniProtKB-KW"/>
</dbReference>
<feature type="transmembrane region" description="Helical" evidence="7">
    <location>
        <begin position="118"/>
        <end position="138"/>
    </location>
</feature>
<dbReference type="SUPFAM" id="SSF54292">
    <property type="entry name" value="2Fe-2S ferredoxin-like"/>
    <property type="match status" value="1"/>
</dbReference>
<evidence type="ECO:0000256" key="6">
    <source>
        <dbReference type="ARBA" id="ARBA00023014"/>
    </source>
</evidence>
<dbReference type="InterPro" id="IPR036010">
    <property type="entry name" value="2Fe-2S_ferredoxin-like_sf"/>
</dbReference>
<evidence type="ECO:0000256" key="3">
    <source>
        <dbReference type="ARBA" id="ARBA00022723"/>
    </source>
</evidence>
<dbReference type="SUPFAM" id="SSF63380">
    <property type="entry name" value="Riboflavin synthase domain-like"/>
    <property type="match status" value="1"/>
</dbReference>
<dbReference type="CDD" id="cd00207">
    <property type="entry name" value="fer2"/>
    <property type="match status" value="1"/>
</dbReference>
<dbReference type="Gene3D" id="3.10.20.30">
    <property type="match status" value="1"/>
</dbReference>
<dbReference type="InterPro" id="IPR012675">
    <property type="entry name" value="Beta-grasp_dom_sf"/>
</dbReference>
<sequence>MRGQIIDVEVRGIRQLTPRIREYLLQSADGAALPPYAPGAHVELHTESPLSGPIVRHYSLVGGTGLKDDPADRYRIAVQREDRQRGSAHIHDTFEIGTALRISRPKNNFLLDRRDRRVLLIAGGIGITPIFSMLRSLVRRRRDFEMVYAGREPDRLAYAEDFAALAGSAGRLHFSGQPATDHLDLTALLAHQSDDTTVYVCGPGPMIEATHAAAAALGWAPERVRSERFGAGPSADDRPFEVELRRSGRTVQIGRDTSILDALNAQGLDLLSDCRRGECGLCPLPVLDGAIDHRDRYLSDAEHAAGDTLCICVSRAAGDRLVLDA</sequence>
<keyword evidence="7" id="KW-0472">Membrane</keyword>
<dbReference type="Pfam" id="PF00111">
    <property type="entry name" value="Fer2"/>
    <property type="match status" value="1"/>
</dbReference>
<dbReference type="OrthoDB" id="9786134at2"/>
<keyword evidence="7" id="KW-0812">Transmembrane</keyword>
<dbReference type="PANTHER" id="PTHR47354">
    <property type="entry name" value="NADH OXIDOREDUCTASE HCR"/>
    <property type="match status" value="1"/>
</dbReference>
<keyword evidence="3" id="KW-0479">Metal-binding</keyword>
<evidence type="ECO:0000259" key="9">
    <source>
        <dbReference type="PROSITE" id="PS51384"/>
    </source>
</evidence>
<protein>
    <submittedName>
        <fullName evidence="10">Oxidoreductase</fullName>
    </submittedName>
</protein>
<evidence type="ECO:0000256" key="4">
    <source>
        <dbReference type="ARBA" id="ARBA00023002"/>
    </source>
</evidence>
<evidence type="ECO:0000313" key="10">
    <source>
        <dbReference type="EMBL" id="TPG48219.1"/>
    </source>
</evidence>
<evidence type="ECO:0000256" key="7">
    <source>
        <dbReference type="SAM" id="Phobius"/>
    </source>
</evidence>
<keyword evidence="2" id="KW-0001">2Fe-2S</keyword>
<dbReference type="RefSeq" id="WP_140852152.1">
    <property type="nucleotide sequence ID" value="NZ_RCZC01000009.1"/>
</dbReference>
<dbReference type="Pfam" id="PF00175">
    <property type="entry name" value="NAD_binding_1"/>
    <property type="match status" value="1"/>
</dbReference>
<dbReference type="PROSITE" id="PS51085">
    <property type="entry name" value="2FE2S_FER_2"/>
    <property type="match status" value="1"/>
</dbReference>
<keyword evidence="6" id="KW-0411">Iron-sulfur</keyword>
<evidence type="ECO:0000256" key="1">
    <source>
        <dbReference type="ARBA" id="ARBA00022630"/>
    </source>
</evidence>
<feature type="domain" description="2Fe-2S ferredoxin-type" evidence="8">
    <location>
        <begin position="240"/>
        <end position="325"/>
    </location>
</feature>
<dbReference type="SUPFAM" id="SSF52343">
    <property type="entry name" value="Ferredoxin reductase-like, C-terminal NADP-linked domain"/>
    <property type="match status" value="1"/>
</dbReference>
<dbReference type="GO" id="GO:0051537">
    <property type="term" value="F:2 iron, 2 sulfur cluster binding"/>
    <property type="evidence" value="ECO:0007669"/>
    <property type="project" value="UniProtKB-KW"/>
</dbReference>
<keyword evidence="1" id="KW-0285">Flavoprotein</keyword>
<dbReference type="Proteomes" id="UP000319931">
    <property type="component" value="Unassembled WGS sequence"/>
</dbReference>
<evidence type="ECO:0000256" key="5">
    <source>
        <dbReference type="ARBA" id="ARBA00023004"/>
    </source>
</evidence>
<proteinExistence type="predicted"/>
<feature type="domain" description="FAD-binding FR-type" evidence="9">
    <location>
        <begin position="3"/>
        <end position="112"/>
    </location>
</feature>
<dbReference type="PROSITE" id="PS00197">
    <property type="entry name" value="2FE2S_FER_1"/>
    <property type="match status" value="1"/>
</dbReference>
<reference evidence="10 11" key="1">
    <citation type="journal article" date="2019" name="Environ. Microbiol.">
        <title>Species interactions and distinct microbial communities in high Arctic permafrost affected cryosols are associated with the CH4 and CO2 gas fluxes.</title>
        <authorList>
            <person name="Altshuler I."/>
            <person name="Hamel J."/>
            <person name="Turney S."/>
            <person name="Magnuson E."/>
            <person name="Levesque R."/>
            <person name="Greer C."/>
            <person name="Whyte L.G."/>
        </authorList>
    </citation>
    <scope>NUCLEOTIDE SEQUENCE [LARGE SCALE GENOMIC DNA]</scope>
    <source>
        <strain evidence="10 11">E6.1</strain>
    </source>
</reference>
<dbReference type="InterPro" id="IPR001041">
    <property type="entry name" value="2Fe-2S_ferredoxin-type"/>
</dbReference>
<accession>A0A502FFU7</accession>
<dbReference type="InterPro" id="IPR006058">
    <property type="entry name" value="2Fe2S_fd_BS"/>
</dbReference>
<dbReference type="InterPro" id="IPR039261">
    <property type="entry name" value="FNR_nucleotide-bd"/>
</dbReference>
<keyword evidence="5" id="KW-0408">Iron</keyword>
<dbReference type="InterPro" id="IPR017927">
    <property type="entry name" value="FAD-bd_FR_type"/>
</dbReference>
<keyword evidence="4" id="KW-0560">Oxidoreductase</keyword>
<keyword evidence="7" id="KW-1133">Transmembrane helix</keyword>
<evidence type="ECO:0000313" key="11">
    <source>
        <dbReference type="Proteomes" id="UP000319931"/>
    </source>
</evidence>
<dbReference type="AlphaFoldDB" id="A0A502FFU7"/>
<dbReference type="InterPro" id="IPR001433">
    <property type="entry name" value="OxRdtase_FAD/NAD-bd"/>
</dbReference>
<name>A0A502FFU7_9SPHN</name>
<dbReference type="Gene3D" id="3.40.50.80">
    <property type="entry name" value="Nucleotide-binding domain of ferredoxin-NADP reductase (FNR) module"/>
    <property type="match status" value="1"/>
</dbReference>
<dbReference type="PROSITE" id="PS51384">
    <property type="entry name" value="FAD_FR"/>
    <property type="match status" value="1"/>
</dbReference>
<dbReference type="InterPro" id="IPR050415">
    <property type="entry name" value="MRET"/>
</dbReference>
<dbReference type="PRINTS" id="PR00409">
    <property type="entry name" value="PHDIOXRDTASE"/>
</dbReference>
<dbReference type="CDD" id="cd06185">
    <property type="entry name" value="PDR_like"/>
    <property type="match status" value="1"/>
</dbReference>
<dbReference type="InterPro" id="IPR017938">
    <property type="entry name" value="Riboflavin_synthase-like_b-brl"/>
</dbReference>
<dbReference type="EMBL" id="RCZC01000009">
    <property type="protein sequence ID" value="TPG48219.1"/>
    <property type="molecule type" value="Genomic_DNA"/>
</dbReference>
<organism evidence="10 11">
    <name type="scientific">Sphingomonas glacialis</name>
    <dbReference type="NCBI Taxonomy" id="658225"/>
    <lineage>
        <taxon>Bacteria</taxon>
        <taxon>Pseudomonadati</taxon>
        <taxon>Pseudomonadota</taxon>
        <taxon>Alphaproteobacteria</taxon>
        <taxon>Sphingomonadales</taxon>
        <taxon>Sphingomonadaceae</taxon>
        <taxon>Sphingomonas</taxon>
    </lineage>
</organism>
<dbReference type="PANTHER" id="PTHR47354:SF1">
    <property type="entry name" value="CARNITINE MONOOXYGENASE REDUCTASE SUBUNIT"/>
    <property type="match status" value="1"/>
</dbReference>